<evidence type="ECO:0000313" key="10">
    <source>
        <dbReference type="EMBL" id="WKN35232.1"/>
    </source>
</evidence>
<keyword evidence="8" id="KW-0800">Toxin</keyword>
<name>A0AA49JII4_9BACT</name>
<dbReference type="EC" id="3.1.-.-" evidence="8"/>
<evidence type="ECO:0000256" key="4">
    <source>
        <dbReference type="ARBA" id="ARBA00022723"/>
    </source>
</evidence>
<dbReference type="GO" id="GO:0000287">
    <property type="term" value="F:magnesium ion binding"/>
    <property type="evidence" value="ECO:0007669"/>
    <property type="project" value="UniProtKB-UniRule"/>
</dbReference>
<keyword evidence="6 8" id="KW-0460">Magnesium</keyword>
<reference evidence="10" key="2">
    <citation type="journal article" date="2024" name="Antonie Van Leeuwenhoek">
        <title>Roseihalotalea indica gen. nov., sp. nov., a halophilic Bacteroidetes from mesopelagic Southwest Indian Ocean with higher carbohydrate metabolic potential.</title>
        <authorList>
            <person name="Chen B."/>
            <person name="Zhang M."/>
            <person name="Lin D."/>
            <person name="Ye J."/>
            <person name="Tang K."/>
        </authorList>
    </citation>
    <scope>NUCLEOTIDE SEQUENCE</scope>
    <source>
        <strain evidence="10">TK19036</strain>
    </source>
</reference>
<dbReference type="InterPro" id="IPR029060">
    <property type="entry name" value="PIN-like_dom_sf"/>
</dbReference>
<dbReference type="PANTHER" id="PTHR33653">
    <property type="entry name" value="RIBONUCLEASE VAPC2"/>
    <property type="match status" value="1"/>
</dbReference>
<sequence length="134" mass="15092">MKYILDTNICIYIIKKKPLQVFEKFKDLPLGSVGISSITLAELIYGVKKSAQSEKNQIALNQFLVPLDIVEFDANAAVEYGKIRAELERAGTPIGPLDMLIASHVKSLKLTLVTNNEKEFKRVDGLRIENWTKQ</sequence>
<organism evidence="10">
    <name type="scientific">Roseihalotalea indica</name>
    <dbReference type="NCBI Taxonomy" id="2867963"/>
    <lineage>
        <taxon>Bacteria</taxon>
        <taxon>Pseudomonadati</taxon>
        <taxon>Bacteroidota</taxon>
        <taxon>Cytophagia</taxon>
        <taxon>Cytophagales</taxon>
        <taxon>Catalimonadaceae</taxon>
        <taxon>Roseihalotalea</taxon>
    </lineage>
</organism>
<proteinExistence type="inferred from homology"/>
<dbReference type="AlphaFoldDB" id="A0AA49JII4"/>
<dbReference type="InterPro" id="IPR002716">
    <property type="entry name" value="PIN_dom"/>
</dbReference>
<dbReference type="CDD" id="cd09881">
    <property type="entry name" value="PIN_VapC4-5_FitB-like"/>
    <property type="match status" value="1"/>
</dbReference>
<feature type="binding site" evidence="8">
    <location>
        <position position="6"/>
    </location>
    <ligand>
        <name>Mg(2+)</name>
        <dbReference type="ChEBI" id="CHEBI:18420"/>
    </ligand>
</feature>
<dbReference type="Pfam" id="PF01850">
    <property type="entry name" value="PIN"/>
    <property type="match status" value="1"/>
</dbReference>
<dbReference type="SUPFAM" id="SSF88723">
    <property type="entry name" value="PIN domain-like"/>
    <property type="match status" value="1"/>
</dbReference>
<keyword evidence="4 8" id="KW-0479">Metal-binding</keyword>
<dbReference type="Gene3D" id="3.40.50.1010">
    <property type="entry name" value="5'-nuclease"/>
    <property type="match status" value="1"/>
</dbReference>
<evidence type="ECO:0000256" key="2">
    <source>
        <dbReference type="ARBA" id="ARBA00022649"/>
    </source>
</evidence>
<dbReference type="PANTHER" id="PTHR33653:SF1">
    <property type="entry name" value="RIBONUCLEASE VAPC2"/>
    <property type="match status" value="1"/>
</dbReference>
<dbReference type="NCBIfam" id="NF010285">
    <property type="entry name" value="PRK13725.1"/>
    <property type="match status" value="1"/>
</dbReference>
<evidence type="ECO:0000256" key="5">
    <source>
        <dbReference type="ARBA" id="ARBA00022801"/>
    </source>
</evidence>
<keyword evidence="2 8" id="KW-1277">Toxin-antitoxin system</keyword>
<protein>
    <recommendedName>
        <fullName evidence="8">Ribonuclease VapC</fullName>
        <shortName evidence="8">RNase VapC</shortName>
        <ecNumber evidence="8">3.1.-.-</ecNumber>
    </recommendedName>
    <alternativeName>
        <fullName evidence="8">Toxin VapC</fullName>
    </alternativeName>
</protein>
<evidence type="ECO:0000256" key="3">
    <source>
        <dbReference type="ARBA" id="ARBA00022722"/>
    </source>
</evidence>
<dbReference type="GO" id="GO:0016787">
    <property type="term" value="F:hydrolase activity"/>
    <property type="evidence" value="ECO:0007669"/>
    <property type="project" value="UniProtKB-KW"/>
</dbReference>
<evidence type="ECO:0000256" key="7">
    <source>
        <dbReference type="ARBA" id="ARBA00038093"/>
    </source>
</evidence>
<evidence type="ECO:0000256" key="8">
    <source>
        <dbReference type="HAMAP-Rule" id="MF_00265"/>
    </source>
</evidence>
<dbReference type="InterPro" id="IPR050556">
    <property type="entry name" value="Type_II_TA_system_RNase"/>
</dbReference>
<keyword evidence="3 8" id="KW-0540">Nuclease</keyword>
<dbReference type="HAMAP" id="MF_00265">
    <property type="entry name" value="VapC_Nob1"/>
    <property type="match status" value="1"/>
</dbReference>
<dbReference type="InterPro" id="IPR022907">
    <property type="entry name" value="VapC_family"/>
</dbReference>
<feature type="domain" description="PIN" evidence="9">
    <location>
        <begin position="3"/>
        <end position="125"/>
    </location>
</feature>
<comment type="function">
    <text evidence="8">Toxic component of a toxin-antitoxin (TA) system. An RNase.</text>
</comment>
<dbReference type="GO" id="GO:0004540">
    <property type="term" value="F:RNA nuclease activity"/>
    <property type="evidence" value="ECO:0007669"/>
    <property type="project" value="InterPro"/>
</dbReference>
<comment type="cofactor">
    <cofactor evidence="1 8">
        <name>Mg(2+)</name>
        <dbReference type="ChEBI" id="CHEBI:18420"/>
    </cofactor>
</comment>
<accession>A0AA49JII4</accession>
<dbReference type="GO" id="GO:0090729">
    <property type="term" value="F:toxin activity"/>
    <property type="evidence" value="ECO:0007669"/>
    <property type="project" value="UniProtKB-KW"/>
</dbReference>
<reference evidence="10" key="1">
    <citation type="journal article" date="2023" name="Comput. Struct. Biotechnol. J.">
        <title>Discovery of a novel marine Bacteroidetes with a rich repertoire of carbohydrate-active enzymes.</title>
        <authorList>
            <person name="Chen B."/>
            <person name="Liu G."/>
            <person name="Chen Q."/>
            <person name="Wang H."/>
            <person name="Liu L."/>
            <person name="Tang K."/>
        </authorList>
    </citation>
    <scope>NUCLEOTIDE SEQUENCE</scope>
    <source>
        <strain evidence="10">TK19036</strain>
    </source>
</reference>
<feature type="binding site" evidence="8">
    <location>
        <position position="98"/>
    </location>
    <ligand>
        <name>Mg(2+)</name>
        <dbReference type="ChEBI" id="CHEBI:18420"/>
    </ligand>
</feature>
<evidence type="ECO:0000259" key="9">
    <source>
        <dbReference type="Pfam" id="PF01850"/>
    </source>
</evidence>
<gene>
    <name evidence="8" type="primary">vapC</name>
    <name evidence="10" type="ORF">K4G66_22905</name>
</gene>
<evidence type="ECO:0000256" key="6">
    <source>
        <dbReference type="ARBA" id="ARBA00022842"/>
    </source>
</evidence>
<dbReference type="EMBL" id="CP120682">
    <property type="protein sequence ID" value="WKN35232.1"/>
    <property type="molecule type" value="Genomic_DNA"/>
</dbReference>
<evidence type="ECO:0000256" key="1">
    <source>
        <dbReference type="ARBA" id="ARBA00001946"/>
    </source>
</evidence>
<keyword evidence="5 8" id="KW-0378">Hydrolase</keyword>
<comment type="similarity">
    <text evidence="7 8">Belongs to the PINc/VapC protein family.</text>
</comment>